<dbReference type="GO" id="GO:0003677">
    <property type="term" value="F:DNA binding"/>
    <property type="evidence" value="ECO:0007669"/>
    <property type="project" value="UniProtKB-UniRule"/>
</dbReference>
<dbReference type="InterPro" id="IPR036271">
    <property type="entry name" value="Tet_transcr_reg_TetR-rel_C_sf"/>
</dbReference>
<dbReference type="SUPFAM" id="SSF46689">
    <property type="entry name" value="Homeodomain-like"/>
    <property type="match status" value="1"/>
</dbReference>
<evidence type="ECO:0000313" key="7">
    <source>
        <dbReference type="Proteomes" id="UP000007843"/>
    </source>
</evidence>
<dbReference type="PROSITE" id="PS50977">
    <property type="entry name" value="HTH_TETR_2"/>
    <property type="match status" value="1"/>
</dbReference>
<feature type="domain" description="HTH tetR-type" evidence="5">
    <location>
        <begin position="2"/>
        <end position="62"/>
    </location>
</feature>
<dbReference type="AlphaFoldDB" id="A0A0H3HEZ8"/>
<dbReference type="Proteomes" id="UP000007843">
    <property type="component" value="Chromosome"/>
</dbReference>
<evidence type="ECO:0000256" key="2">
    <source>
        <dbReference type="ARBA" id="ARBA00023125"/>
    </source>
</evidence>
<dbReference type="KEGG" id="kox:KOX_16515"/>
<name>A0A0H3HEZ8_KLEM8</name>
<evidence type="ECO:0000256" key="3">
    <source>
        <dbReference type="ARBA" id="ARBA00023163"/>
    </source>
</evidence>
<accession>A0A0H3HEZ8</accession>
<dbReference type="GeneID" id="66560594"/>
<sequence length="192" mass="21933">MKPKQAEIIRQSMSLFNKEGYQSPSIDRISENAGISKMTFYRYYADKEALILDILQQKESEFMQALQEITADKPSGREKLFAVFEYYNNWFTCEDFHGCMFTRALFEYGTSSSAIRATCSRFKSRLYQFFRDILTLLLKPEPAERVAMMMLMLIDGAIAAQQAESSECREIPPGITAWSAAKALIYSEGGTL</sequence>
<dbReference type="InterPro" id="IPR001647">
    <property type="entry name" value="HTH_TetR"/>
</dbReference>
<keyword evidence="3" id="KW-0804">Transcription</keyword>
<dbReference type="PANTHER" id="PTHR47506">
    <property type="entry name" value="TRANSCRIPTIONAL REGULATORY PROTEIN"/>
    <property type="match status" value="1"/>
</dbReference>
<dbReference type="RefSeq" id="WP_004849617.1">
    <property type="nucleotide sequence ID" value="NC_016612.1"/>
</dbReference>
<proteinExistence type="predicted"/>
<organism evidence="6 7">
    <name type="scientific">Klebsiella michiganensis (strain ATCC 8724 / DSM 4798 / JCM 20051 / NBRC 3318 / NRRL B-199 / KCTC 1686 / BUCSAV 143 / CCM 1901)</name>
    <dbReference type="NCBI Taxonomy" id="1006551"/>
    <lineage>
        <taxon>Bacteria</taxon>
        <taxon>Pseudomonadati</taxon>
        <taxon>Pseudomonadota</taxon>
        <taxon>Gammaproteobacteria</taxon>
        <taxon>Enterobacterales</taxon>
        <taxon>Enterobacteriaceae</taxon>
        <taxon>Klebsiella/Raoultella group</taxon>
        <taxon>Klebsiella</taxon>
    </lineage>
</organism>
<gene>
    <name evidence="6" type="ordered locus">KOX_16515</name>
</gene>
<evidence type="ECO:0000313" key="6">
    <source>
        <dbReference type="EMBL" id="AEX05025.1"/>
    </source>
</evidence>
<reference evidence="6 7" key="1">
    <citation type="journal article" date="2012" name="J. Bacteriol.">
        <title>Complete genome sequence of Klebsiella oxytoca KCTC 1686, used in production of 2,3-butanediol.</title>
        <authorList>
            <person name="Shin S.H."/>
            <person name="Kim S."/>
            <person name="Kim J.Y."/>
            <person name="Lee S."/>
            <person name="Um Y."/>
            <person name="Oh M.K."/>
            <person name="Kim Y.R."/>
            <person name="Lee J."/>
            <person name="Yang K.S."/>
        </authorList>
    </citation>
    <scope>NUCLEOTIDE SEQUENCE [LARGE SCALE GENOMIC DNA]</scope>
    <source>
        <strain evidence="7">ATCC 8724 / DSM 4798 / JCM 20051 / NBRC 3318 / NRRL B-199 / KCTC 1686</strain>
    </source>
</reference>
<dbReference type="EMBL" id="CP003218">
    <property type="protein sequence ID" value="AEX05025.1"/>
    <property type="molecule type" value="Genomic_DNA"/>
</dbReference>
<evidence type="ECO:0000256" key="4">
    <source>
        <dbReference type="PROSITE-ProRule" id="PRU00335"/>
    </source>
</evidence>
<dbReference type="PANTHER" id="PTHR47506:SF6">
    <property type="entry name" value="HTH-TYPE TRANSCRIPTIONAL REPRESSOR NEMR"/>
    <property type="match status" value="1"/>
</dbReference>
<keyword evidence="2 4" id="KW-0238">DNA-binding</keyword>
<evidence type="ECO:0000256" key="1">
    <source>
        <dbReference type="ARBA" id="ARBA00023015"/>
    </source>
</evidence>
<dbReference type="SUPFAM" id="SSF48498">
    <property type="entry name" value="Tetracyclin repressor-like, C-terminal domain"/>
    <property type="match status" value="1"/>
</dbReference>
<protein>
    <submittedName>
        <fullName evidence="6">Putative TetR/AcrR-family trancriptional regulatory protein</fullName>
    </submittedName>
</protein>
<dbReference type="Gene3D" id="1.10.357.10">
    <property type="entry name" value="Tetracycline Repressor, domain 2"/>
    <property type="match status" value="1"/>
</dbReference>
<dbReference type="InterPro" id="IPR009057">
    <property type="entry name" value="Homeodomain-like_sf"/>
</dbReference>
<evidence type="ECO:0000259" key="5">
    <source>
        <dbReference type="PROSITE" id="PS50977"/>
    </source>
</evidence>
<feature type="DNA-binding region" description="H-T-H motif" evidence="4">
    <location>
        <begin position="25"/>
        <end position="44"/>
    </location>
</feature>
<dbReference type="PRINTS" id="PR00455">
    <property type="entry name" value="HTHTETR"/>
</dbReference>
<dbReference type="Pfam" id="PF00440">
    <property type="entry name" value="TetR_N"/>
    <property type="match status" value="1"/>
</dbReference>
<dbReference type="HOGENOM" id="CLU_069356_23_3_6"/>
<keyword evidence="1" id="KW-0805">Transcription regulation</keyword>